<sequence length="288" mass="32045">MNKPKRVVRWINKLIVIMQCGLIAVFLLLLITQFTPSQAADMTYAQTEQKPKDVLLTPPADLASVFDSPASEQDLQQLANQVSLTHENTQGLFEQTRHLAVLKRPLSSHGTFAFNPNLGMVWHQQAPFVTTMVMHKQQLTTIDGNGNISHSTAKNAQSANPLMQQIPLLMQHLLSGDLMALQDDFSMFYLASDANSTELWTLGLLAKDPRLQQALGKLIIQGQQQINRIVMLNQASAQQADRLDITDIQFNQVNHLPLNVENAAWFDMVNVTPAPPTTTEKTSPVTTQ</sequence>
<dbReference type="Proteomes" id="UP001155546">
    <property type="component" value="Unassembled WGS sequence"/>
</dbReference>
<dbReference type="InterPro" id="IPR004564">
    <property type="entry name" value="OM_lipoprot_carrier_LolA-like"/>
</dbReference>
<accession>A0A9X2WLS9</accession>
<evidence type="ECO:0000256" key="1">
    <source>
        <dbReference type="ARBA" id="ARBA00011245"/>
    </source>
</evidence>
<keyword evidence="3 5" id="KW-0732">Signal</keyword>
<protein>
    <submittedName>
        <fullName evidence="6">Outer membrane lipoprotein carrier protein LolA</fullName>
    </submittedName>
</protein>
<keyword evidence="4" id="KW-0653">Protein transport</keyword>
<dbReference type="RefSeq" id="WP_261297692.1">
    <property type="nucleotide sequence ID" value="NZ_JAMTCD010000005.1"/>
</dbReference>
<evidence type="ECO:0000256" key="3">
    <source>
        <dbReference type="ARBA" id="ARBA00022729"/>
    </source>
</evidence>
<dbReference type="AlphaFoldDB" id="A0A9X2WLS9"/>
<feature type="signal peptide" evidence="5">
    <location>
        <begin position="1"/>
        <end position="39"/>
    </location>
</feature>
<dbReference type="CDD" id="cd16325">
    <property type="entry name" value="LolA"/>
    <property type="match status" value="1"/>
</dbReference>
<evidence type="ECO:0000256" key="5">
    <source>
        <dbReference type="SAM" id="SignalP"/>
    </source>
</evidence>
<keyword evidence="2" id="KW-0813">Transport</keyword>
<dbReference type="Gene3D" id="2.50.20.10">
    <property type="entry name" value="Lipoprotein localisation LolA/LolB/LppX"/>
    <property type="match status" value="1"/>
</dbReference>
<name>A0A9X2WLS9_9GAMM</name>
<comment type="caution">
    <text evidence="6">The sequence shown here is derived from an EMBL/GenBank/DDBJ whole genome shotgun (WGS) entry which is preliminary data.</text>
</comment>
<dbReference type="Pfam" id="PF19574">
    <property type="entry name" value="LolA_3"/>
    <property type="match status" value="1"/>
</dbReference>
<reference evidence="6" key="1">
    <citation type="journal article" date="2023" name="Int. J. Syst. Evol. Microbiol.">
        <title>&lt;i&gt;Shewanella septentrionalis&lt;/i&gt; sp. nov. and &lt;i&gt;Shewanella holmiensis&lt;/i&gt; sp. nov., isolated from Baltic Sea water and sediments.</title>
        <authorList>
            <person name="Martin-Rodriguez A.J."/>
            <person name="Thorell K."/>
            <person name="Joffre E."/>
            <person name="Jensie-Markopoulos S."/>
            <person name="Moore E.R.B."/>
            <person name="Sjoling A."/>
        </authorList>
    </citation>
    <scope>NUCLEOTIDE SEQUENCE</scope>
    <source>
        <strain evidence="6">SP1S2-7</strain>
    </source>
</reference>
<feature type="chain" id="PRO_5040753548" evidence="5">
    <location>
        <begin position="40"/>
        <end position="288"/>
    </location>
</feature>
<evidence type="ECO:0000256" key="2">
    <source>
        <dbReference type="ARBA" id="ARBA00022448"/>
    </source>
</evidence>
<dbReference type="SUPFAM" id="SSF89392">
    <property type="entry name" value="Prokaryotic lipoproteins and lipoprotein localization factors"/>
    <property type="match status" value="1"/>
</dbReference>
<evidence type="ECO:0000313" key="6">
    <source>
        <dbReference type="EMBL" id="MCT7941277.1"/>
    </source>
</evidence>
<keyword evidence="6" id="KW-0449">Lipoprotein</keyword>
<dbReference type="EMBL" id="JAMTCD010000005">
    <property type="protein sequence ID" value="MCT7941277.1"/>
    <property type="molecule type" value="Genomic_DNA"/>
</dbReference>
<dbReference type="GO" id="GO:0015031">
    <property type="term" value="P:protein transport"/>
    <property type="evidence" value="ECO:0007669"/>
    <property type="project" value="UniProtKB-KW"/>
</dbReference>
<dbReference type="InterPro" id="IPR029046">
    <property type="entry name" value="LolA/LolB/LppX"/>
</dbReference>
<proteinExistence type="predicted"/>
<evidence type="ECO:0000313" key="7">
    <source>
        <dbReference type="Proteomes" id="UP001155546"/>
    </source>
</evidence>
<evidence type="ECO:0000256" key="4">
    <source>
        <dbReference type="ARBA" id="ARBA00022927"/>
    </source>
</evidence>
<gene>
    <name evidence="6" type="ORF">NE535_05630</name>
</gene>
<keyword evidence="7" id="KW-1185">Reference proteome</keyword>
<organism evidence="6 7">
    <name type="scientific">Shewanella holmiensis</name>
    <dbReference type="NCBI Taxonomy" id="2952222"/>
    <lineage>
        <taxon>Bacteria</taxon>
        <taxon>Pseudomonadati</taxon>
        <taxon>Pseudomonadota</taxon>
        <taxon>Gammaproteobacteria</taxon>
        <taxon>Alteromonadales</taxon>
        <taxon>Shewanellaceae</taxon>
        <taxon>Shewanella</taxon>
    </lineage>
</organism>
<comment type="subunit">
    <text evidence="1">Monomer.</text>
</comment>